<name>A0A4Q2DFJ4_9AGAR</name>
<evidence type="ECO:0000313" key="4">
    <source>
        <dbReference type="EMBL" id="RXW18389.1"/>
    </source>
</evidence>
<dbReference type="OrthoDB" id="3068650at2759"/>
<dbReference type="EMBL" id="SDEE01000269">
    <property type="protein sequence ID" value="RXW18389.1"/>
    <property type="molecule type" value="Genomic_DNA"/>
</dbReference>
<feature type="compositionally biased region" description="Polar residues" evidence="2">
    <location>
        <begin position="92"/>
        <end position="107"/>
    </location>
</feature>
<comment type="caution">
    <text evidence="4">The sequence shown here is derived from an EMBL/GenBank/DDBJ whole genome shotgun (WGS) entry which is preliminary data.</text>
</comment>
<dbReference type="AlphaFoldDB" id="A0A4Q2DFJ4"/>
<evidence type="ECO:0000256" key="1">
    <source>
        <dbReference type="ARBA" id="ARBA00022737"/>
    </source>
</evidence>
<keyword evidence="1" id="KW-0677">Repeat</keyword>
<reference evidence="4 5" key="1">
    <citation type="submission" date="2019-01" db="EMBL/GenBank/DDBJ databases">
        <title>Draft genome sequence of Psathyrella aberdarensis IHI B618.</title>
        <authorList>
            <person name="Buettner E."/>
            <person name="Kellner H."/>
        </authorList>
    </citation>
    <scope>NUCLEOTIDE SEQUENCE [LARGE SCALE GENOMIC DNA]</scope>
    <source>
        <strain evidence="4 5">IHI B618</strain>
    </source>
</reference>
<dbReference type="Proteomes" id="UP000290288">
    <property type="component" value="Unassembled WGS sequence"/>
</dbReference>
<evidence type="ECO:0000256" key="2">
    <source>
        <dbReference type="SAM" id="MobiDB-lite"/>
    </source>
</evidence>
<dbReference type="Pfam" id="PF24883">
    <property type="entry name" value="NPHP3_N"/>
    <property type="match status" value="1"/>
</dbReference>
<feature type="region of interest" description="Disordered" evidence="2">
    <location>
        <begin position="91"/>
        <end position="110"/>
    </location>
</feature>
<keyword evidence="5" id="KW-1185">Reference proteome</keyword>
<evidence type="ECO:0000259" key="3">
    <source>
        <dbReference type="Pfam" id="PF24883"/>
    </source>
</evidence>
<evidence type="ECO:0000313" key="5">
    <source>
        <dbReference type="Proteomes" id="UP000290288"/>
    </source>
</evidence>
<accession>A0A4Q2DFJ4</accession>
<sequence length="372" mass="42714">MEEITTGMKNTVGVNKRELSGLGRMNKTGRKPRKKAKDDEAENYTGLPRQGYEKPLESKVSQLQLPTQADLLVQTSVSRIVGDEIEERLKLLSSQAPPTPTRSQSDSAALDQEQLQAPIEEDDEALPEELDALRSRLVDFAIHDYDVRPFVYPKQRKDALEESLEDFIRWIQAANRQSRVYWLWQENKSEGEDDVLRYIARRCHTSKVPSAAFFFPVGERAITSTIVMQDRFVPTLAWELMRHVPTLRTVYQKICRTNGAFLFGKKISTQMSGFVVEGFKKLPQQQQRKPLLFIINGLDRCSNCQWHAADLLEAIRDCAEHLPACFIISSRREDWVTRLFESWKMKDVTHQAVHNVKADVDEPKVKPGVEKD</sequence>
<gene>
    <name evidence="4" type="ORF">EST38_g7464</name>
</gene>
<feature type="region of interest" description="Disordered" evidence="2">
    <location>
        <begin position="1"/>
        <end position="60"/>
    </location>
</feature>
<dbReference type="InterPro" id="IPR056884">
    <property type="entry name" value="NPHP3-like_N"/>
</dbReference>
<protein>
    <recommendedName>
        <fullName evidence="3">Nephrocystin 3-like N-terminal domain-containing protein</fullName>
    </recommendedName>
</protein>
<proteinExistence type="predicted"/>
<feature type="domain" description="Nephrocystin 3-like N-terminal" evidence="3">
    <location>
        <begin position="166"/>
        <end position="331"/>
    </location>
</feature>
<organism evidence="4 5">
    <name type="scientific">Candolleomyces aberdarensis</name>
    <dbReference type="NCBI Taxonomy" id="2316362"/>
    <lineage>
        <taxon>Eukaryota</taxon>
        <taxon>Fungi</taxon>
        <taxon>Dikarya</taxon>
        <taxon>Basidiomycota</taxon>
        <taxon>Agaricomycotina</taxon>
        <taxon>Agaricomycetes</taxon>
        <taxon>Agaricomycetidae</taxon>
        <taxon>Agaricales</taxon>
        <taxon>Agaricineae</taxon>
        <taxon>Psathyrellaceae</taxon>
        <taxon>Candolleomyces</taxon>
    </lineage>
</organism>